<feature type="region of interest" description="Disordered" evidence="1">
    <location>
        <begin position="168"/>
        <end position="200"/>
    </location>
</feature>
<evidence type="ECO:0000313" key="2">
    <source>
        <dbReference type="EMBL" id="SDR53060.1"/>
    </source>
</evidence>
<sequence length="200" mass="21845">MRTGPHWVRTARLHRRGTAFSKNVRAAQPRCVSKSANDPLLPLDRRYLNGSFSCGADSRKSRSEGGASDAPAWALHSYLYSDCDDDGDGEDPQLDGGEAGVSNLFHRLPLLMTRSPNFIGHSRPASTWLWPSSMCNKSTACTSADGETSARGRGRRAVLGRGLRLATGGRRVPPLADRSVKKSRRKPASKQVPFFPGVRR</sequence>
<dbReference type="EMBL" id="FNKX01000002">
    <property type="protein sequence ID" value="SDR53060.1"/>
    <property type="molecule type" value="Genomic_DNA"/>
</dbReference>
<proteinExistence type="predicted"/>
<name>A0A1H1JT60_9BURK</name>
<dbReference type="AlphaFoldDB" id="A0A1H1JT60"/>
<gene>
    <name evidence="2" type="ORF">SAMN05445850_5604</name>
</gene>
<reference evidence="3" key="1">
    <citation type="submission" date="2016-10" db="EMBL/GenBank/DDBJ databases">
        <authorList>
            <person name="Varghese N."/>
            <person name="Submissions S."/>
        </authorList>
    </citation>
    <scope>NUCLEOTIDE SEQUENCE [LARGE SCALE GENOMIC DNA]</scope>
    <source>
        <strain evidence="3">DUS833</strain>
    </source>
</reference>
<dbReference type="Proteomes" id="UP000199365">
    <property type="component" value="Unassembled WGS sequence"/>
</dbReference>
<accession>A0A1H1JT60</accession>
<protein>
    <submittedName>
        <fullName evidence="2">Uncharacterized protein</fullName>
    </submittedName>
</protein>
<evidence type="ECO:0000256" key="1">
    <source>
        <dbReference type="SAM" id="MobiDB-lite"/>
    </source>
</evidence>
<evidence type="ECO:0000313" key="3">
    <source>
        <dbReference type="Proteomes" id="UP000199365"/>
    </source>
</evidence>
<organism evidence="2 3">
    <name type="scientific">Paraburkholderia tuberum</name>
    <dbReference type="NCBI Taxonomy" id="157910"/>
    <lineage>
        <taxon>Bacteria</taxon>
        <taxon>Pseudomonadati</taxon>
        <taxon>Pseudomonadota</taxon>
        <taxon>Betaproteobacteria</taxon>
        <taxon>Burkholderiales</taxon>
        <taxon>Burkholderiaceae</taxon>
        <taxon>Paraburkholderia</taxon>
    </lineage>
</organism>
<keyword evidence="3" id="KW-1185">Reference proteome</keyword>